<dbReference type="PANTHER" id="PTHR45348:SF5">
    <property type="entry name" value="OXIDOREDUCTASE, PUTATIVE (AFU_ORTHOLOGUE AFUA_8G01420)-RELATED"/>
    <property type="match status" value="1"/>
</dbReference>
<dbReference type="PANTHER" id="PTHR45348">
    <property type="entry name" value="HYPOTHETICAL OXIDOREDUCTASE (EUROFUNG)"/>
    <property type="match status" value="1"/>
</dbReference>
<name>A0ABQ8GDX5_9PEZI</name>
<organism evidence="2 3">
    <name type="scientific">Macrophomina phaseolina</name>
    <dbReference type="NCBI Taxonomy" id="35725"/>
    <lineage>
        <taxon>Eukaryota</taxon>
        <taxon>Fungi</taxon>
        <taxon>Dikarya</taxon>
        <taxon>Ascomycota</taxon>
        <taxon>Pezizomycotina</taxon>
        <taxon>Dothideomycetes</taxon>
        <taxon>Dothideomycetes incertae sedis</taxon>
        <taxon>Botryosphaeriales</taxon>
        <taxon>Botryosphaeriaceae</taxon>
        <taxon>Macrophomina</taxon>
    </lineage>
</organism>
<sequence length="149" mass="16193">MTAAVGLFLQLHLPPPWKPPRQAAPSPLVIYGACSPVGAYAIQLTRRSNIHPLICVAGRSQSFVESLIEGSKGDVAFEYRKGNLVEAIIKALPTGVPLLHVFEAISAEGPDADLQRVLAPRGTMALIQPASDKEYLRQRQDVFLVRINV</sequence>
<keyword evidence="1" id="KW-0560">Oxidoreductase</keyword>
<dbReference type="Proteomes" id="UP000774617">
    <property type="component" value="Unassembled WGS sequence"/>
</dbReference>
<dbReference type="InterPro" id="IPR036291">
    <property type="entry name" value="NAD(P)-bd_dom_sf"/>
</dbReference>
<keyword evidence="3" id="KW-1185">Reference proteome</keyword>
<dbReference type="EMBL" id="JAGTJR010000013">
    <property type="protein sequence ID" value="KAH7050310.1"/>
    <property type="molecule type" value="Genomic_DNA"/>
</dbReference>
<dbReference type="Gene3D" id="3.40.50.720">
    <property type="entry name" value="NAD(P)-binding Rossmann-like Domain"/>
    <property type="match status" value="1"/>
</dbReference>
<dbReference type="SUPFAM" id="SSF51735">
    <property type="entry name" value="NAD(P)-binding Rossmann-fold domains"/>
    <property type="match status" value="1"/>
</dbReference>
<evidence type="ECO:0000313" key="3">
    <source>
        <dbReference type="Proteomes" id="UP000774617"/>
    </source>
</evidence>
<accession>A0ABQ8GDX5</accession>
<evidence type="ECO:0000313" key="2">
    <source>
        <dbReference type="EMBL" id="KAH7050310.1"/>
    </source>
</evidence>
<dbReference type="InterPro" id="IPR047122">
    <property type="entry name" value="Trans-enoyl_RdTase-like"/>
</dbReference>
<proteinExistence type="predicted"/>
<evidence type="ECO:0008006" key="4">
    <source>
        <dbReference type="Google" id="ProtNLM"/>
    </source>
</evidence>
<gene>
    <name evidence="2" type="ORF">B0J12DRAFT_740570</name>
</gene>
<comment type="caution">
    <text evidence="2">The sequence shown here is derived from an EMBL/GenBank/DDBJ whole genome shotgun (WGS) entry which is preliminary data.</text>
</comment>
<evidence type="ECO:0000256" key="1">
    <source>
        <dbReference type="ARBA" id="ARBA00023002"/>
    </source>
</evidence>
<reference evidence="2 3" key="1">
    <citation type="journal article" date="2021" name="Nat. Commun.">
        <title>Genetic determinants of endophytism in the Arabidopsis root mycobiome.</title>
        <authorList>
            <person name="Mesny F."/>
            <person name="Miyauchi S."/>
            <person name="Thiergart T."/>
            <person name="Pickel B."/>
            <person name="Atanasova L."/>
            <person name="Karlsson M."/>
            <person name="Huettel B."/>
            <person name="Barry K.W."/>
            <person name="Haridas S."/>
            <person name="Chen C."/>
            <person name="Bauer D."/>
            <person name="Andreopoulos W."/>
            <person name="Pangilinan J."/>
            <person name="LaButti K."/>
            <person name="Riley R."/>
            <person name="Lipzen A."/>
            <person name="Clum A."/>
            <person name="Drula E."/>
            <person name="Henrissat B."/>
            <person name="Kohler A."/>
            <person name="Grigoriev I.V."/>
            <person name="Martin F.M."/>
            <person name="Hacquard S."/>
        </authorList>
    </citation>
    <scope>NUCLEOTIDE SEQUENCE [LARGE SCALE GENOMIC DNA]</scope>
    <source>
        <strain evidence="2 3">MPI-SDFR-AT-0080</strain>
    </source>
</reference>
<protein>
    <recommendedName>
        <fullName evidence="4">Alcohol dehydrogenase superfamily zinc-containing</fullName>
    </recommendedName>
</protein>